<dbReference type="AlphaFoldDB" id="A0A401QC15"/>
<feature type="non-terminal residue" evidence="1">
    <location>
        <position position="30"/>
    </location>
</feature>
<comment type="caution">
    <text evidence="1">The sequence shown here is derived from an EMBL/GenBank/DDBJ whole genome shotgun (WGS) entry which is preliminary data.</text>
</comment>
<accession>A0A401QC15</accession>
<organism evidence="1 2">
    <name type="scientific">Scyliorhinus torazame</name>
    <name type="common">Cloudy catshark</name>
    <name type="synonym">Catulus torazame</name>
    <dbReference type="NCBI Taxonomy" id="75743"/>
    <lineage>
        <taxon>Eukaryota</taxon>
        <taxon>Metazoa</taxon>
        <taxon>Chordata</taxon>
        <taxon>Craniata</taxon>
        <taxon>Vertebrata</taxon>
        <taxon>Chondrichthyes</taxon>
        <taxon>Elasmobranchii</taxon>
        <taxon>Galeomorphii</taxon>
        <taxon>Galeoidea</taxon>
        <taxon>Carcharhiniformes</taxon>
        <taxon>Scyliorhinidae</taxon>
        <taxon>Scyliorhinus</taxon>
    </lineage>
</organism>
<evidence type="ECO:0000313" key="1">
    <source>
        <dbReference type="EMBL" id="GCB82896.1"/>
    </source>
</evidence>
<dbReference type="Proteomes" id="UP000288216">
    <property type="component" value="Unassembled WGS sequence"/>
</dbReference>
<reference evidence="1 2" key="1">
    <citation type="journal article" date="2018" name="Nat. Ecol. Evol.">
        <title>Shark genomes provide insights into elasmobranch evolution and the origin of vertebrates.</title>
        <authorList>
            <person name="Hara Y"/>
            <person name="Yamaguchi K"/>
            <person name="Onimaru K"/>
            <person name="Kadota M"/>
            <person name="Koyanagi M"/>
            <person name="Keeley SD"/>
            <person name="Tatsumi K"/>
            <person name="Tanaka K"/>
            <person name="Motone F"/>
            <person name="Kageyama Y"/>
            <person name="Nozu R"/>
            <person name="Adachi N"/>
            <person name="Nishimura O"/>
            <person name="Nakagawa R"/>
            <person name="Tanegashima C"/>
            <person name="Kiyatake I"/>
            <person name="Matsumoto R"/>
            <person name="Murakumo K"/>
            <person name="Nishida K"/>
            <person name="Terakita A"/>
            <person name="Kuratani S"/>
            <person name="Sato K"/>
            <person name="Hyodo S Kuraku.S."/>
        </authorList>
    </citation>
    <scope>NUCLEOTIDE SEQUENCE [LARGE SCALE GENOMIC DNA]</scope>
</reference>
<protein>
    <submittedName>
        <fullName evidence="1">Uncharacterized protein</fullName>
    </submittedName>
</protein>
<sequence length="30" mass="3311">MQGPMIRFGTHISGGDTISRSLRLFNTGPY</sequence>
<dbReference type="EMBL" id="BFAA01030013">
    <property type="protein sequence ID" value="GCB82896.1"/>
    <property type="molecule type" value="Genomic_DNA"/>
</dbReference>
<name>A0A401QC15_SCYTO</name>
<proteinExistence type="predicted"/>
<evidence type="ECO:0000313" key="2">
    <source>
        <dbReference type="Proteomes" id="UP000288216"/>
    </source>
</evidence>
<keyword evidence="2" id="KW-1185">Reference proteome</keyword>
<gene>
    <name evidence="1" type="ORF">scyTo_0023503</name>
</gene>